<keyword evidence="16 23" id="KW-0406">Ion transport</keyword>
<feature type="transmembrane region" description="Helical" evidence="23">
    <location>
        <begin position="1026"/>
        <end position="1047"/>
    </location>
</feature>
<feature type="transmembrane region" description="Helical" evidence="23">
    <location>
        <begin position="364"/>
        <end position="385"/>
    </location>
</feature>
<feature type="transmembrane region" description="Helical" evidence="23">
    <location>
        <begin position="97"/>
        <end position="120"/>
    </location>
</feature>
<reference evidence="26" key="2">
    <citation type="submission" date="2025-09" db="UniProtKB">
        <authorList>
            <consortium name="Ensembl"/>
        </authorList>
    </citation>
    <scope>IDENTIFICATION</scope>
</reference>
<dbReference type="SUPFAM" id="SSF56784">
    <property type="entry name" value="HAD-like"/>
    <property type="match status" value="1"/>
</dbReference>
<evidence type="ECO:0000256" key="9">
    <source>
        <dbReference type="ARBA" id="ARBA00022837"/>
    </source>
</evidence>
<keyword evidence="6 23" id="KW-0812">Transmembrane</keyword>
<comment type="catalytic activity">
    <reaction evidence="20 23">
        <text>Ca(2+)(in) + ATP + H2O = Ca(2+)(out) + ADP + phosphate + H(+)</text>
        <dbReference type="Rhea" id="RHEA:18105"/>
        <dbReference type="ChEBI" id="CHEBI:15377"/>
        <dbReference type="ChEBI" id="CHEBI:15378"/>
        <dbReference type="ChEBI" id="CHEBI:29108"/>
        <dbReference type="ChEBI" id="CHEBI:30616"/>
        <dbReference type="ChEBI" id="CHEBI:43474"/>
        <dbReference type="ChEBI" id="CHEBI:456216"/>
        <dbReference type="EC" id="7.2.2.10"/>
    </reaction>
</comment>
<dbReference type="InterPro" id="IPR018303">
    <property type="entry name" value="ATPase_P-typ_P_site"/>
</dbReference>
<dbReference type="FunFam" id="1.20.1110.10:FF:000011">
    <property type="entry name" value="Calcium-transporting ATPase"/>
    <property type="match status" value="1"/>
</dbReference>
<feature type="transmembrane region" description="Helical" evidence="23">
    <location>
        <begin position="956"/>
        <end position="974"/>
    </location>
</feature>
<keyword evidence="19" id="KW-0966">Cell projection</keyword>
<dbReference type="GO" id="GO:0005524">
    <property type="term" value="F:ATP binding"/>
    <property type="evidence" value="ECO:0007669"/>
    <property type="project" value="UniProtKB-KW"/>
</dbReference>
<evidence type="ECO:0000256" key="17">
    <source>
        <dbReference type="ARBA" id="ARBA00023069"/>
    </source>
</evidence>
<evidence type="ECO:0000256" key="16">
    <source>
        <dbReference type="ARBA" id="ARBA00023065"/>
    </source>
</evidence>
<keyword evidence="9 23" id="KW-0106">Calcium</keyword>
<evidence type="ECO:0000256" key="10">
    <source>
        <dbReference type="ARBA" id="ARBA00022840"/>
    </source>
</evidence>
<dbReference type="SUPFAM" id="SSF81653">
    <property type="entry name" value="Calcium ATPase, transduction domain A"/>
    <property type="match status" value="1"/>
</dbReference>
<protein>
    <recommendedName>
        <fullName evidence="23">Calcium-transporting ATPase</fullName>
        <ecNumber evidence="23">7.2.2.10</ecNumber>
    </recommendedName>
</protein>
<dbReference type="Ensembl" id="ENSAPOT00000014585.1">
    <property type="protein sequence ID" value="ENSAPOP00000022112.1"/>
    <property type="gene ID" value="ENSAPOG00000000837.1"/>
</dbReference>
<comment type="function">
    <text evidence="23">Catalyzes the hydrolysis of ATP coupled with the transport of calcium.</text>
</comment>
<dbReference type="Gene3D" id="1.20.1110.10">
    <property type="entry name" value="Calcium-transporting ATPase, transmembrane domain"/>
    <property type="match status" value="2"/>
</dbReference>
<dbReference type="FunFam" id="3.40.50.1000:FF:000007">
    <property type="entry name" value="Calcium-transporting ATPase"/>
    <property type="match status" value="1"/>
</dbReference>
<dbReference type="GO" id="GO:0016887">
    <property type="term" value="F:ATP hydrolysis activity"/>
    <property type="evidence" value="ECO:0007669"/>
    <property type="project" value="InterPro"/>
</dbReference>
<comment type="similarity">
    <text evidence="1 23">Belongs to the cation transport ATPase (P-type) (TC 3.A.3) family. Type IIB subfamily.</text>
</comment>
<dbReference type="PRINTS" id="PR00119">
    <property type="entry name" value="CATATPASE"/>
</dbReference>
<keyword evidence="15 23" id="KW-1133">Transmembrane helix</keyword>
<feature type="region of interest" description="Disordered" evidence="24">
    <location>
        <begin position="1"/>
        <end position="20"/>
    </location>
</feature>
<dbReference type="PANTHER" id="PTHR24093:SF435">
    <property type="entry name" value="PLASMA MEMBRANE CALCIUM-TRANSPORTING ATPASE 4"/>
    <property type="match status" value="1"/>
</dbReference>
<evidence type="ECO:0000256" key="23">
    <source>
        <dbReference type="RuleBase" id="RU361146"/>
    </source>
</evidence>
<dbReference type="GO" id="GO:0046872">
    <property type="term" value="F:metal ion binding"/>
    <property type="evidence" value="ECO:0007669"/>
    <property type="project" value="UniProtKB-KW"/>
</dbReference>
<dbReference type="GO" id="GO:0005516">
    <property type="term" value="F:calmodulin binding"/>
    <property type="evidence" value="ECO:0007669"/>
    <property type="project" value="UniProtKB-KW"/>
</dbReference>
<accession>A0A3Q1G2S2</accession>
<keyword evidence="5 23" id="KW-0109">Calcium transport</keyword>
<evidence type="ECO:0000256" key="22">
    <source>
        <dbReference type="ARBA" id="ARBA00062373"/>
    </source>
</evidence>
<dbReference type="FunFam" id="1.20.1110.10:FF:000002">
    <property type="entry name" value="Calcium-transporting ATPase"/>
    <property type="match status" value="1"/>
</dbReference>
<comment type="caution">
    <text evidence="23">Lacks conserved residue(s) required for the propagation of feature annotation.</text>
</comment>
<evidence type="ECO:0000256" key="6">
    <source>
        <dbReference type="ARBA" id="ARBA00022692"/>
    </source>
</evidence>
<evidence type="ECO:0000256" key="2">
    <source>
        <dbReference type="ARBA" id="ARBA00022448"/>
    </source>
</evidence>
<evidence type="ECO:0000256" key="24">
    <source>
        <dbReference type="SAM" id="MobiDB-lite"/>
    </source>
</evidence>
<dbReference type="PANTHER" id="PTHR24093">
    <property type="entry name" value="CATION TRANSPORTING ATPASE"/>
    <property type="match status" value="1"/>
</dbReference>
<dbReference type="InterPro" id="IPR023298">
    <property type="entry name" value="ATPase_P-typ_TM_dom_sf"/>
</dbReference>
<evidence type="ECO:0000256" key="20">
    <source>
        <dbReference type="ARBA" id="ARBA00048694"/>
    </source>
</evidence>
<dbReference type="Gene3D" id="2.70.150.10">
    <property type="entry name" value="Calcium-transporting ATPase, cytoplasmic transduction domain A"/>
    <property type="match status" value="1"/>
</dbReference>
<dbReference type="FunFam" id="3.40.1110.10:FF:000032">
    <property type="entry name" value="Calcium-transporting ATPase"/>
    <property type="match status" value="1"/>
</dbReference>
<dbReference type="RefSeq" id="XP_022069316.1">
    <property type="nucleotide sequence ID" value="XM_022213624.2"/>
</dbReference>
<dbReference type="Pfam" id="PF13246">
    <property type="entry name" value="Cation_ATPase"/>
    <property type="match status" value="1"/>
</dbReference>
<dbReference type="SUPFAM" id="SSF81665">
    <property type="entry name" value="Calcium ATPase, transmembrane domain M"/>
    <property type="match status" value="1"/>
</dbReference>
<dbReference type="Pfam" id="PF00689">
    <property type="entry name" value="Cation_ATPase_C"/>
    <property type="match status" value="1"/>
</dbReference>
<dbReference type="SFLD" id="SFLDF00027">
    <property type="entry name" value="p-type_atpase"/>
    <property type="match status" value="1"/>
</dbReference>
<feature type="domain" description="Cation-transporting P-type ATPase N-terminal" evidence="25">
    <location>
        <begin position="46"/>
        <end position="122"/>
    </location>
</feature>
<dbReference type="GeneID" id="110964790"/>
<dbReference type="SFLD" id="SFLDG00002">
    <property type="entry name" value="C1.7:_P-type_atpase_like"/>
    <property type="match status" value="1"/>
</dbReference>
<dbReference type="Pfam" id="PF12424">
    <property type="entry name" value="ATP_Ca_trans_C"/>
    <property type="match status" value="1"/>
</dbReference>
<evidence type="ECO:0000256" key="21">
    <source>
        <dbReference type="ARBA" id="ARBA00060429"/>
    </source>
</evidence>
<comment type="subunit">
    <text evidence="22">Interacts with PDZD11. Interacts with SLC35G1 and STIM1. Interacts with calmodulin.</text>
</comment>
<dbReference type="GO" id="GO:0005886">
    <property type="term" value="C:plasma membrane"/>
    <property type="evidence" value="ECO:0007669"/>
    <property type="project" value="TreeGrafter"/>
</dbReference>
<dbReference type="SMART" id="SM00831">
    <property type="entry name" value="Cation_ATPase_N"/>
    <property type="match status" value="1"/>
</dbReference>
<dbReference type="Gene3D" id="3.40.50.1000">
    <property type="entry name" value="HAD superfamily/HAD-like"/>
    <property type="match status" value="1"/>
</dbReference>
<evidence type="ECO:0000256" key="7">
    <source>
        <dbReference type="ARBA" id="ARBA00022723"/>
    </source>
</evidence>
<feature type="region of interest" description="Disordered" evidence="24">
    <location>
        <begin position="1146"/>
        <end position="1184"/>
    </location>
</feature>
<evidence type="ECO:0000256" key="1">
    <source>
        <dbReference type="ARBA" id="ARBA00006124"/>
    </source>
</evidence>
<dbReference type="NCBIfam" id="TIGR01494">
    <property type="entry name" value="ATPase_P-type"/>
    <property type="match status" value="3"/>
</dbReference>
<keyword evidence="3" id="KW-1003">Cell membrane</keyword>
<keyword evidence="7" id="KW-0479">Metal-binding</keyword>
<evidence type="ECO:0000313" key="27">
    <source>
        <dbReference type="Proteomes" id="UP000257200"/>
    </source>
</evidence>
<keyword evidence="8 23" id="KW-0547">Nucleotide-binding</keyword>
<comment type="subcellular location">
    <subcellularLocation>
        <location evidence="21">Cell projection</location>
        <location evidence="21">Cilium</location>
        <location evidence="21">Flagellum membrane</location>
        <topology evidence="21">Multi-pass membrane protein</topology>
    </subcellularLocation>
    <subcellularLocation>
        <location evidence="23">Membrane</location>
        <topology evidence="23">Multi-pass membrane protein</topology>
    </subcellularLocation>
</comment>
<keyword evidence="12" id="KW-0282">Flagellum</keyword>
<keyword evidence="14" id="KW-1278">Translocase</keyword>
<dbReference type="InterPro" id="IPR001757">
    <property type="entry name" value="P_typ_ATPase"/>
</dbReference>
<feature type="transmembrane region" description="Helical" evidence="23">
    <location>
        <begin position="918"/>
        <end position="936"/>
    </location>
</feature>
<dbReference type="InterPro" id="IPR023299">
    <property type="entry name" value="ATPase_P-typ_cyto_dom_N"/>
</dbReference>
<dbReference type="InterPro" id="IPR006408">
    <property type="entry name" value="P-type_ATPase_IIB"/>
</dbReference>
<evidence type="ECO:0000256" key="4">
    <source>
        <dbReference type="ARBA" id="ARBA00022553"/>
    </source>
</evidence>
<dbReference type="GO" id="GO:0030165">
    <property type="term" value="F:PDZ domain binding"/>
    <property type="evidence" value="ECO:0007669"/>
    <property type="project" value="TreeGrafter"/>
</dbReference>
<dbReference type="FunFam" id="2.70.150.10:FF:000001">
    <property type="entry name" value="Calcium-transporting ATPase"/>
    <property type="match status" value="1"/>
</dbReference>
<dbReference type="Pfam" id="PF00690">
    <property type="entry name" value="Cation_ATPase_N"/>
    <property type="match status" value="1"/>
</dbReference>
<keyword evidence="4" id="KW-0597">Phosphoprotein</keyword>
<dbReference type="InterPro" id="IPR044492">
    <property type="entry name" value="P_typ_ATPase_HD_dom"/>
</dbReference>
<keyword evidence="10 23" id="KW-0067">ATP-binding</keyword>
<dbReference type="GeneTree" id="ENSGT00940000154527"/>
<organism evidence="26 27">
    <name type="scientific">Acanthochromis polyacanthus</name>
    <name type="common">spiny chromis</name>
    <dbReference type="NCBI Taxonomy" id="80966"/>
    <lineage>
        <taxon>Eukaryota</taxon>
        <taxon>Metazoa</taxon>
        <taxon>Chordata</taxon>
        <taxon>Craniata</taxon>
        <taxon>Vertebrata</taxon>
        <taxon>Euteleostomi</taxon>
        <taxon>Actinopterygii</taxon>
        <taxon>Neopterygii</taxon>
        <taxon>Teleostei</taxon>
        <taxon>Neoteleostei</taxon>
        <taxon>Acanthomorphata</taxon>
        <taxon>Ovalentaria</taxon>
        <taxon>Pomacentridae</taxon>
        <taxon>Acanthochromis</taxon>
    </lineage>
</organism>
<keyword evidence="11" id="KW-0460">Magnesium</keyword>
<keyword evidence="17" id="KW-0969">Cilium</keyword>
<dbReference type="SFLD" id="SFLDS00003">
    <property type="entry name" value="Haloacid_Dehalogenase"/>
    <property type="match status" value="1"/>
</dbReference>
<name>A0A3Q1G2S2_9TELE</name>
<dbReference type="InterPro" id="IPR008250">
    <property type="entry name" value="ATPase_P-typ_transduc_dom_A_sf"/>
</dbReference>
<dbReference type="SUPFAM" id="SSF81660">
    <property type="entry name" value="Metal cation-transporting ATPase, ATP-binding domain N"/>
    <property type="match status" value="1"/>
</dbReference>
<feature type="transmembrane region" description="Helical" evidence="23">
    <location>
        <begin position="150"/>
        <end position="169"/>
    </location>
</feature>
<evidence type="ECO:0000256" key="12">
    <source>
        <dbReference type="ARBA" id="ARBA00022846"/>
    </source>
</evidence>
<dbReference type="Gene3D" id="3.40.1110.10">
    <property type="entry name" value="Calcium-transporting ATPase, cytoplasmic domain N"/>
    <property type="match status" value="1"/>
</dbReference>
<evidence type="ECO:0000256" key="13">
    <source>
        <dbReference type="ARBA" id="ARBA00022860"/>
    </source>
</evidence>
<evidence type="ECO:0000313" key="26">
    <source>
        <dbReference type="Ensembl" id="ENSAPOP00000022112.1"/>
    </source>
</evidence>
<evidence type="ECO:0000256" key="3">
    <source>
        <dbReference type="ARBA" id="ARBA00022475"/>
    </source>
</evidence>
<evidence type="ECO:0000256" key="19">
    <source>
        <dbReference type="ARBA" id="ARBA00023273"/>
    </source>
</evidence>
<dbReference type="InterPro" id="IPR036412">
    <property type="entry name" value="HAD-like_sf"/>
</dbReference>
<proteinExistence type="inferred from homology"/>
<sequence>MANNTADHPPGNSVAEGNHDGDFGVTMMELRSLMELRSGEAVNKIRDTYGDVQGICRRLKTSSIEGLSGNPNDLEKRHTAFGKNFIPPKKPKTFLQLVWEALQDVTLIILEIAAIISLGLSFYHPPGGDSEACGQVAGGVEDEGEAQAGWIEGAAILFSVIIVVLVTAFNDWSKEKQFRGLQSRIEQEQKFTVIRKGQVIQISVAEIVVGDIAQIKYGDLLPADGILIQGNDLKIDESSLTGESDQVRKSAEKDPMLLSGTHVMEGSGKMVVSAVGLNSQTGIIFTLLGAGENDEEKKVKKTKTQDGIALEIQPLKSEEAAESEEKEEAKPKAKVNQALVTKKEKSVLQGKLTRLAVQIGKAGLIMSALTVIILILYFVIDTFGIQGRTWLAECTPIYIQYFVKFLIIGVTVLVVAVPEGLPLAVTISLAYSVKKMMKDNNLVRHLDACETMGNATAICSDKTGTLTMNRMTVVQAYVGDTHYKTVPEPDIIKPETLETLVNSISINSAYTTKILPPEKEGGLPRHVGNKTECALLGLVLDMKRDYQPIRDEIPEEKFYKVYTFNSSRKSMSTVLKNADGGFRMYSKGASEIVLRKCSRILDAQGQPRVFKPKDRDEMVRKVIEPMACDGLRTICVAYRDFPAEGGEPEWDSENDILNDLTCIAVVGIEDPVRPEVPEAISKCQRAGITVRMVTGDNINTARAIATKCGILIPGEDFLCLEGKEFNQQIRNDRGEVEQERLDKVWPKLRVLARSSPTDKHTLVKGIIDSTVGETRQVVAVTGDGTNDGPALKKADVGFAMGIAGTDVAKEASDIILTDDNFTSIVKAVMWGRNVYDSISKFLQFQLTVNVVAVIVAFTGACITQDSPLKAVQMLWVNLIMDTLASLALATEPPTESLLLRKPYGRDKPLISRTMMKNILGHAVFQLVVIFTLLFAGEKLFDIDSGRNAPLHSPPSEHYTIVFNVFVMMQLFNEINARKIHGERNVFEGIYRNPIFCSVVLGTFILQIIIVQFGGKPFSCTPLNIEQWLWCVFIGVGELLWGQLISAIPTHRLKFLKEAGHGIRKEEIHEEELTEGADEIDHAEMELRRGQILWFRGLNRIQTQIKVVNAFRSSLYEGLESPESRCSIHSFMAHPEFVPLSEEEARIPTIEETGDEIDPLPSSSSGATGGGEPLGVLPLSSESSI</sequence>
<dbReference type="InterPro" id="IPR006068">
    <property type="entry name" value="ATPase_P-typ_cation-transptr_C"/>
</dbReference>
<keyword evidence="13" id="KW-0112">Calmodulin-binding</keyword>
<dbReference type="InterPro" id="IPR022141">
    <property type="entry name" value="ATP_Ca_trans_C"/>
</dbReference>
<dbReference type="Proteomes" id="UP000257200">
    <property type="component" value="Unplaced"/>
</dbReference>
<keyword evidence="18 23" id="KW-0472">Membrane</keyword>
<reference evidence="26" key="1">
    <citation type="submission" date="2025-08" db="UniProtKB">
        <authorList>
            <consortium name="Ensembl"/>
        </authorList>
    </citation>
    <scope>IDENTIFICATION</scope>
</reference>
<evidence type="ECO:0000259" key="25">
    <source>
        <dbReference type="SMART" id="SM00831"/>
    </source>
</evidence>
<dbReference type="InterPro" id="IPR023214">
    <property type="entry name" value="HAD_sf"/>
</dbReference>
<dbReference type="AlphaFoldDB" id="A0A3Q1G2S2"/>
<dbReference type="InterPro" id="IPR004014">
    <property type="entry name" value="ATPase_P-typ_cation-transptr_N"/>
</dbReference>
<dbReference type="PROSITE" id="PS00154">
    <property type="entry name" value="ATPASE_E1_E2"/>
    <property type="match status" value="1"/>
</dbReference>
<dbReference type="FunFam" id="1.20.1110.10:FF:000001">
    <property type="entry name" value="Calcium-transporting ATPase"/>
    <property type="match status" value="1"/>
</dbReference>
<feature type="transmembrane region" description="Helical" evidence="23">
    <location>
        <begin position="405"/>
        <end position="431"/>
    </location>
</feature>
<evidence type="ECO:0000256" key="15">
    <source>
        <dbReference type="ARBA" id="ARBA00022989"/>
    </source>
</evidence>
<dbReference type="Pfam" id="PF08282">
    <property type="entry name" value="Hydrolase_3"/>
    <property type="match status" value="1"/>
</dbReference>
<evidence type="ECO:0000256" key="5">
    <source>
        <dbReference type="ARBA" id="ARBA00022568"/>
    </source>
</evidence>
<dbReference type="GO" id="GO:0051480">
    <property type="term" value="P:regulation of cytosolic calcium ion concentration"/>
    <property type="evidence" value="ECO:0007669"/>
    <property type="project" value="TreeGrafter"/>
</dbReference>
<dbReference type="InterPro" id="IPR059000">
    <property type="entry name" value="ATPase_P-type_domA"/>
</dbReference>
<feature type="transmembrane region" description="Helical" evidence="23">
    <location>
        <begin position="994"/>
        <end position="1014"/>
    </location>
</feature>
<dbReference type="NCBIfam" id="TIGR01517">
    <property type="entry name" value="ATPase-IIB_Ca"/>
    <property type="match status" value="1"/>
</dbReference>
<dbReference type="CDD" id="cd02081">
    <property type="entry name" value="P-type_ATPase_Ca_PMCA-like"/>
    <property type="match status" value="1"/>
</dbReference>
<dbReference type="GO" id="GO:0005388">
    <property type="term" value="F:P-type calcium transporter activity"/>
    <property type="evidence" value="ECO:0007669"/>
    <property type="project" value="UniProtKB-EC"/>
</dbReference>
<evidence type="ECO:0000256" key="11">
    <source>
        <dbReference type="ARBA" id="ARBA00022842"/>
    </source>
</evidence>
<evidence type="ECO:0000256" key="8">
    <source>
        <dbReference type="ARBA" id="ARBA00022741"/>
    </source>
</evidence>
<keyword evidence="2 23" id="KW-0813">Transport</keyword>
<dbReference type="PRINTS" id="PR00121">
    <property type="entry name" value="NAKATPASE"/>
</dbReference>
<evidence type="ECO:0000256" key="14">
    <source>
        <dbReference type="ARBA" id="ARBA00022967"/>
    </source>
</evidence>
<dbReference type="EC" id="7.2.2.10" evidence="23"/>
<dbReference type="Pfam" id="PF00122">
    <property type="entry name" value="E1-E2_ATPase"/>
    <property type="match status" value="1"/>
</dbReference>
<keyword evidence="27" id="KW-1185">Reference proteome</keyword>
<evidence type="ECO:0000256" key="18">
    <source>
        <dbReference type="ARBA" id="ARBA00023136"/>
    </source>
</evidence>